<dbReference type="PANTHER" id="PTHR23001">
    <property type="entry name" value="EUKARYOTIC TRANSLATION INITIATION FACTOR"/>
    <property type="match status" value="1"/>
</dbReference>
<dbReference type="AlphaFoldDB" id="A0ABD5NY50"/>
<dbReference type="InterPro" id="IPR016189">
    <property type="entry name" value="Transl_init_fac_IF2/IF5_N"/>
</dbReference>
<comment type="caution">
    <text evidence="6">The sequence shown here is derived from an EMBL/GenBank/DDBJ whole genome shotgun (WGS) entry which is preliminary data.</text>
</comment>
<protein>
    <submittedName>
        <fullName evidence="6">Translation initiation factor IF-2 subunit beta</fullName>
    </submittedName>
</protein>
<evidence type="ECO:0000256" key="1">
    <source>
        <dbReference type="ARBA" id="ARBA00010397"/>
    </source>
</evidence>
<name>A0ABD5NY50_9EURY</name>
<evidence type="ECO:0000313" key="7">
    <source>
        <dbReference type="Proteomes" id="UP001595821"/>
    </source>
</evidence>
<dbReference type="Gene3D" id="3.30.30.170">
    <property type="match status" value="1"/>
</dbReference>
<dbReference type="SMART" id="SM00653">
    <property type="entry name" value="eIF2B_5"/>
    <property type="match status" value="1"/>
</dbReference>
<feature type="compositionally biased region" description="Acidic residues" evidence="4">
    <location>
        <begin position="1"/>
        <end position="12"/>
    </location>
</feature>
<dbReference type="GO" id="GO:0003743">
    <property type="term" value="F:translation initiation factor activity"/>
    <property type="evidence" value="ECO:0007669"/>
    <property type="project" value="UniProtKB-KW"/>
</dbReference>
<dbReference type="Pfam" id="PF01873">
    <property type="entry name" value="eIF-5_eIF-2B"/>
    <property type="match status" value="1"/>
</dbReference>
<dbReference type="InterPro" id="IPR016190">
    <property type="entry name" value="Transl_init_fac_IF2/IF5_Zn-bd"/>
</dbReference>
<evidence type="ECO:0000256" key="4">
    <source>
        <dbReference type="SAM" id="MobiDB-lite"/>
    </source>
</evidence>
<organism evidence="6 7">
    <name type="scientific">Natribaculum luteum</name>
    <dbReference type="NCBI Taxonomy" id="1586232"/>
    <lineage>
        <taxon>Archaea</taxon>
        <taxon>Methanobacteriati</taxon>
        <taxon>Methanobacteriota</taxon>
        <taxon>Stenosarchaea group</taxon>
        <taxon>Halobacteria</taxon>
        <taxon>Halobacteriales</taxon>
        <taxon>Natrialbaceae</taxon>
        <taxon>Natribaculum</taxon>
    </lineage>
</organism>
<evidence type="ECO:0000256" key="2">
    <source>
        <dbReference type="ARBA" id="ARBA00022540"/>
    </source>
</evidence>
<dbReference type="SUPFAM" id="SSF100966">
    <property type="entry name" value="Translation initiation factor 2 beta, aIF2beta, N-terminal domain"/>
    <property type="match status" value="1"/>
</dbReference>
<dbReference type="Proteomes" id="UP001595821">
    <property type="component" value="Unassembled WGS sequence"/>
</dbReference>
<keyword evidence="3" id="KW-0648">Protein biosynthesis</keyword>
<dbReference type="SUPFAM" id="SSF75689">
    <property type="entry name" value="Zinc-binding domain of translation initiation factor 2 beta"/>
    <property type="match status" value="1"/>
</dbReference>
<dbReference type="NCBIfam" id="NF003067">
    <property type="entry name" value="PRK03988.1"/>
    <property type="match status" value="1"/>
</dbReference>
<sequence length="137" mass="15679">MSDYEDHLEDALSETTEPAEPTDRFSVPDPALRREGETTVYDNFDETVDRLDREPDHVLRYLKRRLGTRASRDERGRARLVGSFSTDRVRELIDDYVAEFVTCPECGSPDTHLEREEGSVVLRCDACGARTAVIERE</sequence>
<dbReference type="PANTHER" id="PTHR23001:SF3">
    <property type="entry name" value="EUKARYOTIC TRANSLATION INITIATION FACTOR 2 SUBUNIT 2"/>
    <property type="match status" value="1"/>
</dbReference>
<dbReference type="GeneID" id="71852176"/>
<gene>
    <name evidence="6" type="ORF">ACFOZ7_08365</name>
</gene>
<comment type="similarity">
    <text evidence="1">Belongs to the eIF-2-beta/eIF-5 family.</text>
</comment>
<feature type="domain" description="Translation initiation factor IF2/IF5" evidence="5">
    <location>
        <begin position="22"/>
        <end position="130"/>
    </location>
</feature>
<evidence type="ECO:0000259" key="5">
    <source>
        <dbReference type="SMART" id="SM00653"/>
    </source>
</evidence>
<evidence type="ECO:0000256" key="3">
    <source>
        <dbReference type="ARBA" id="ARBA00022917"/>
    </source>
</evidence>
<reference evidence="6 7" key="1">
    <citation type="journal article" date="2014" name="Int. J. Syst. Evol. Microbiol.">
        <title>Complete genome sequence of Corynebacterium casei LMG S-19264T (=DSM 44701T), isolated from a smear-ripened cheese.</title>
        <authorList>
            <consortium name="US DOE Joint Genome Institute (JGI-PGF)"/>
            <person name="Walter F."/>
            <person name="Albersmeier A."/>
            <person name="Kalinowski J."/>
            <person name="Ruckert C."/>
        </authorList>
    </citation>
    <scope>NUCLEOTIDE SEQUENCE [LARGE SCALE GENOMIC DNA]</scope>
    <source>
        <strain evidence="6 7">IBRC-M 10912</strain>
    </source>
</reference>
<dbReference type="EMBL" id="JBHSDJ010000024">
    <property type="protein sequence ID" value="MFC4247011.1"/>
    <property type="molecule type" value="Genomic_DNA"/>
</dbReference>
<dbReference type="InterPro" id="IPR002735">
    <property type="entry name" value="Transl_init_fac_IF2/IF5_dom"/>
</dbReference>
<keyword evidence="2 6" id="KW-0396">Initiation factor</keyword>
<dbReference type="RefSeq" id="WP_246971062.1">
    <property type="nucleotide sequence ID" value="NZ_CP095397.1"/>
</dbReference>
<proteinExistence type="inferred from homology"/>
<accession>A0ABD5NY50</accession>
<dbReference type="InterPro" id="IPR045196">
    <property type="entry name" value="IF2/IF5"/>
</dbReference>
<feature type="region of interest" description="Disordered" evidence="4">
    <location>
        <begin position="1"/>
        <end position="38"/>
    </location>
</feature>
<evidence type="ECO:0000313" key="6">
    <source>
        <dbReference type="EMBL" id="MFC4247011.1"/>
    </source>
</evidence>